<dbReference type="Gene3D" id="3.40.50.1820">
    <property type="entry name" value="alpha/beta hydrolase"/>
    <property type="match status" value="1"/>
</dbReference>
<evidence type="ECO:0000256" key="1">
    <source>
        <dbReference type="ARBA" id="ARBA00022729"/>
    </source>
</evidence>
<comment type="caution">
    <text evidence="3">The sequence shown here is derived from an EMBL/GenBank/DDBJ whole genome shotgun (WGS) entry which is preliminary data.</text>
</comment>
<protein>
    <submittedName>
        <fullName evidence="3">Lipase</fullName>
    </submittedName>
</protein>
<dbReference type="Pfam" id="PF13205">
    <property type="entry name" value="Big_5"/>
    <property type="match status" value="1"/>
</dbReference>
<dbReference type="AlphaFoldDB" id="A0A066USY0"/>
<dbReference type="SUPFAM" id="SSF53474">
    <property type="entry name" value="alpha/beta-Hydrolases"/>
    <property type="match status" value="1"/>
</dbReference>
<organism evidence="3 4">
    <name type="scientific">Vibrio fortis</name>
    <dbReference type="NCBI Taxonomy" id="212667"/>
    <lineage>
        <taxon>Bacteria</taxon>
        <taxon>Pseudomonadati</taxon>
        <taxon>Pseudomonadota</taxon>
        <taxon>Gammaproteobacteria</taxon>
        <taxon>Vibrionales</taxon>
        <taxon>Vibrionaceae</taxon>
        <taxon>Vibrio</taxon>
    </lineage>
</organism>
<dbReference type="PROSITE" id="PS51257">
    <property type="entry name" value="PROKAR_LIPOPROTEIN"/>
    <property type="match status" value="1"/>
</dbReference>
<evidence type="ECO:0000313" key="3">
    <source>
        <dbReference type="EMBL" id="KDN27298.1"/>
    </source>
</evidence>
<accession>A0A066USY0</accession>
<name>A0A066USY0_9VIBR</name>
<dbReference type="RefSeq" id="WP_050487467.1">
    <property type="nucleotide sequence ID" value="NZ_JFFR01000027.1"/>
</dbReference>
<reference evidence="3 4" key="1">
    <citation type="submission" date="2014-02" db="EMBL/GenBank/DDBJ databases">
        <title>Vibrio fortis Dalian14 Genome Sequencing.</title>
        <authorList>
            <person name="Wang Y."/>
            <person name="Song L."/>
            <person name="Liu G."/>
            <person name="Ding J."/>
        </authorList>
    </citation>
    <scope>NUCLEOTIDE SEQUENCE [LARGE SCALE GENOMIC DNA]</scope>
    <source>
        <strain evidence="3 4">Dalian14</strain>
    </source>
</reference>
<keyword evidence="1" id="KW-0732">Signal</keyword>
<feature type="domain" description="SbsA Ig-like" evidence="2">
    <location>
        <begin position="109"/>
        <end position="173"/>
    </location>
</feature>
<dbReference type="Proteomes" id="UP000027219">
    <property type="component" value="Unassembled WGS sequence"/>
</dbReference>
<dbReference type="InterPro" id="IPR029058">
    <property type="entry name" value="AB_hydrolase_fold"/>
</dbReference>
<keyword evidence="4" id="KW-1185">Reference proteome</keyword>
<sequence>MSKFKKSHLCGLIALALIGCQSDESTTQEPVSVFVPYNVQELPKPNDGYGYDNDGTITGSGERRELLALNGEEYYQDYNNSYSALDGWGLCAEPILIPLQSINSDKRFPLDANSLQGNVVLMDDSGQKVDTKISADGSNIKIECEASLKPNELYYVVVTDAVKTEFGEPLQADDSFKDILYGLVPQNVNQNQELQDQVLKAISLYQGEGNPVYAAQFKTQSAYSTLDAMRNNHARANTKFITELKNIEDNRTKYDLYSSKLDIPFYLPFTESREVECTLSEFDPIESCPPLYEWMKTSSGGFPTQSDPLPEVVETQTITTDIYTPSDWDGVSQLPTVIFIHGVTATKSAASLMARDYTEKGYAVVAIDMPYHGERVRFDTEDNEISARANKSFFINIDSPLALRSNLQQSVSDFLGLRYALNDAPWVDKDRIHLVGQSLGGIMSVMVSEFSQNHPKFAFNTVNFVVPGQGLTNLVLSSQTLGPEMSEAVKKSPDVQRSIAETVIPDVCTPEASNQVCIEALREFVAASEENAITVSQLEDDIFDLIVTDLKQGVQMTIDGSEPASFTSRQVANQQPTLLLAAVGTCDENCTVGVDYVADSVIPNSAPDNIRTGTDPLIKALGLTQITGTTGAPLSGGSYSNDETRGVIRATTGGHGTYLFPYEGTMDESGLPGLPDDGELSYVWDATNTQQVAVASMVVTDGHAIEIENVEHIETEVADNE</sequence>
<dbReference type="OrthoDB" id="5477453at2"/>
<evidence type="ECO:0000313" key="4">
    <source>
        <dbReference type="Proteomes" id="UP000027219"/>
    </source>
</evidence>
<proteinExistence type="predicted"/>
<dbReference type="PANTHER" id="PTHR47381">
    <property type="entry name" value="ALPHA/BETA-HYDROLASES SUPERFAMILY PROTEIN"/>
    <property type="match status" value="1"/>
</dbReference>
<gene>
    <name evidence="3" type="ORF">VFDL14_20615</name>
</gene>
<evidence type="ECO:0000259" key="2">
    <source>
        <dbReference type="Pfam" id="PF13205"/>
    </source>
</evidence>
<dbReference type="EMBL" id="JFFR01000027">
    <property type="protein sequence ID" value="KDN27298.1"/>
    <property type="molecule type" value="Genomic_DNA"/>
</dbReference>
<dbReference type="PANTHER" id="PTHR47381:SF3">
    <property type="entry name" value="ALPHA_BETA-HYDROLASES SUPERFAMILY PROTEIN"/>
    <property type="match status" value="1"/>
</dbReference>
<dbReference type="InterPro" id="IPR032812">
    <property type="entry name" value="SbsA_Ig"/>
</dbReference>
<dbReference type="STRING" id="212667.VFDL14_20615"/>